<reference evidence="3" key="1">
    <citation type="submission" date="2019-02" db="EMBL/GenBank/DDBJ databases">
        <title>Deep-cultivation of Planctomycetes and their phenomic and genomic characterization uncovers novel biology.</title>
        <authorList>
            <person name="Wiegand S."/>
            <person name="Jogler M."/>
            <person name="Boedeker C."/>
            <person name="Pinto D."/>
            <person name="Vollmers J."/>
            <person name="Rivas-Marin E."/>
            <person name="Kohn T."/>
            <person name="Peeters S.H."/>
            <person name="Heuer A."/>
            <person name="Rast P."/>
            <person name="Oberbeckmann S."/>
            <person name="Bunk B."/>
            <person name="Jeske O."/>
            <person name="Meyerdierks A."/>
            <person name="Storesund J.E."/>
            <person name="Kallscheuer N."/>
            <person name="Luecker S."/>
            <person name="Lage O.M."/>
            <person name="Pohl T."/>
            <person name="Merkel B.J."/>
            <person name="Hornburger P."/>
            <person name="Mueller R.-W."/>
            <person name="Bruemmer F."/>
            <person name="Labrenz M."/>
            <person name="Spormann A.M."/>
            <person name="Op den Camp H."/>
            <person name="Overmann J."/>
            <person name="Amann R."/>
            <person name="Jetten M.S.M."/>
            <person name="Mascher T."/>
            <person name="Medema M.H."/>
            <person name="Devos D.P."/>
            <person name="Kaster A.-K."/>
            <person name="Ovreas L."/>
            <person name="Rohde M."/>
            <person name="Galperin M.Y."/>
            <person name="Jogler C."/>
        </authorList>
    </citation>
    <scope>NUCLEOTIDE SEQUENCE [LARGE SCALE GENOMIC DNA]</scope>
    <source>
        <strain evidence="3">Pan97</strain>
    </source>
</reference>
<dbReference type="GO" id="GO:0032259">
    <property type="term" value="P:methylation"/>
    <property type="evidence" value="ECO:0007669"/>
    <property type="project" value="UniProtKB-KW"/>
</dbReference>
<feature type="domain" description="Methyltransferase" evidence="1">
    <location>
        <begin position="62"/>
        <end position="161"/>
    </location>
</feature>
<dbReference type="InterPro" id="IPR050447">
    <property type="entry name" value="Erg6_SMT_methyltransf"/>
</dbReference>
<dbReference type="Gene3D" id="3.40.50.150">
    <property type="entry name" value="Vaccinia Virus protein VP39"/>
    <property type="match status" value="1"/>
</dbReference>
<sequence length="230" mass="25809">MPPETNVNKYEPGVLRIFQTKDETKAYYNKIAKVYDLLAEHSEQPMRERGLQKLAAQPGERILEVGFGTGHSVVELAQAVGPTGKVFGVDISDEMVALTNELLQREGLRDQVELTCSDAEALPYEDNSLDGIFTSFTFELFDTPEIPKVLAEWKRVLTTGGRLVVVALSKEGKQGVIMKAYEWTHKHFPNLMDCRPIYARRAIEAAGFDVKETDIEHMWVAVEIVLAVKP</sequence>
<organism evidence="2 3">
    <name type="scientific">Bremerella volcania</name>
    <dbReference type="NCBI Taxonomy" id="2527984"/>
    <lineage>
        <taxon>Bacteria</taxon>
        <taxon>Pseudomonadati</taxon>
        <taxon>Planctomycetota</taxon>
        <taxon>Planctomycetia</taxon>
        <taxon>Pirellulales</taxon>
        <taxon>Pirellulaceae</taxon>
        <taxon>Bremerella</taxon>
    </lineage>
</organism>
<name>A0A518C5V2_9BACT</name>
<proteinExistence type="predicted"/>
<protein>
    <submittedName>
        <fullName evidence="2">Demethylmenaquinone methyltransferase</fullName>
        <ecNumber evidence="2">2.1.1.163</ecNumber>
    </submittedName>
</protein>
<dbReference type="KEGG" id="bvo:Pan97_16160"/>
<dbReference type="GO" id="GO:0043770">
    <property type="term" value="F:demethylmenaquinone methyltransferase activity"/>
    <property type="evidence" value="ECO:0007669"/>
    <property type="project" value="UniProtKB-EC"/>
</dbReference>
<gene>
    <name evidence="2" type="primary">ubiE_2</name>
    <name evidence="2" type="ORF">Pan97_16160</name>
</gene>
<dbReference type="CDD" id="cd02440">
    <property type="entry name" value="AdoMet_MTases"/>
    <property type="match status" value="1"/>
</dbReference>
<keyword evidence="2" id="KW-0808">Transferase</keyword>
<dbReference type="EMBL" id="CP036289">
    <property type="protein sequence ID" value="QDU74606.1"/>
    <property type="molecule type" value="Genomic_DNA"/>
</dbReference>
<dbReference type="PANTHER" id="PTHR44068">
    <property type="entry name" value="ZGC:194242"/>
    <property type="match status" value="1"/>
</dbReference>
<dbReference type="SUPFAM" id="SSF53335">
    <property type="entry name" value="S-adenosyl-L-methionine-dependent methyltransferases"/>
    <property type="match status" value="1"/>
</dbReference>
<keyword evidence="2" id="KW-0489">Methyltransferase</keyword>
<dbReference type="InterPro" id="IPR041698">
    <property type="entry name" value="Methyltransf_25"/>
</dbReference>
<dbReference type="RefSeq" id="WP_144971554.1">
    <property type="nucleotide sequence ID" value="NZ_CP036289.1"/>
</dbReference>
<dbReference type="Proteomes" id="UP000318626">
    <property type="component" value="Chromosome"/>
</dbReference>
<dbReference type="InterPro" id="IPR029063">
    <property type="entry name" value="SAM-dependent_MTases_sf"/>
</dbReference>
<dbReference type="AlphaFoldDB" id="A0A518C5V2"/>
<evidence type="ECO:0000259" key="1">
    <source>
        <dbReference type="Pfam" id="PF13649"/>
    </source>
</evidence>
<accession>A0A518C5V2</accession>
<evidence type="ECO:0000313" key="3">
    <source>
        <dbReference type="Proteomes" id="UP000318626"/>
    </source>
</evidence>
<keyword evidence="3" id="KW-1185">Reference proteome</keyword>
<dbReference type="Pfam" id="PF13649">
    <property type="entry name" value="Methyltransf_25"/>
    <property type="match status" value="1"/>
</dbReference>
<evidence type="ECO:0000313" key="2">
    <source>
        <dbReference type="EMBL" id="QDU74606.1"/>
    </source>
</evidence>
<dbReference type="EC" id="2.1.1.163" evidence="2"/>
<dbReference type="PANTHER" id="PTHR44068:SF11">
    <property type="entry name" value="GERANYL DIPHOSPHATE 2-C-METHYLTRANSFERASE"/>
    <property type="match status" value="1"/>
</dbReference>
<dbReference type="OrthoDB" id="282790at2"/>